<protein>
    <submittedName>
        <fullName evidence="8">Prolipoprotein diacylglyceryl transferase family protein</fullName>
        <ecNumber evidence="8">2.4.99.-</ecNumber>
    </submittedName>
</protein>
<feature type="non-terminal residue" evidence="8">
    <location>
        <position position="1"/>
    </location>
</feature>
<keyword evidence="5 7" id="KW-1133">Transmembrane helix</keyword>
<dbReference type="Pfam" id="PF01790">
    <property type="entry name" value="LGT"/>
    <property type="match status" value="1"/>
</dbReference>
<feature type="transmembrane region" description="Helical" evidence="7">
    <location>
        <begin position="190"/>
        <end position="213"/>
    </location>
</feature>
<dbReference type="EMBL" id="JBHMAS010000153">
    <property type="protein sequence ID" value="MFB9785540.1"/>
    <property type="molecule type" value="Genomic_DNA"/>
</dbReference>
<keyword evidence="9" id="KW-1185">Reference proteome</keyword>
<comment type="caution">
    <text evidence="8">The sequence shown here is derived from an EMBL/GenBank/DDBJ whole genome shotgun (WGS) entry which is preliminary data.</text>
</comment>
<comment type="similarity">
    <text evidence="1">Belongs to the Lgt family.</text>
</comment>
<evidence type="ECO:0000313" key="9">
    <source>
        <dbReference type="Proteomes" id="UP001589587"/>
    </source>
</evidence>
<dbReference type="PANTHER" id="PTHR30589:SF0">
    <property type="entry name" value="PHOSPHATIDYLGLYCEROL--PROLIPOPROTEIN DIACYLGLYCERYL TRANSFERASE"/>
    <property type="match status" value="1"/>
</dbReference>
<accession>A0ABV5XST3</accession>
<evidence type="ECO:0000313" key="8">
    <source>
        <dbReference type="EMBL" id="MFB9785540.1"/>
    </source>
</evidence>
<keyword evidence="2" id="KW-1003">Cell membrane</keyword>
<evidence type="ECO:0000256" key="4">
    <source>
        <dbReference type="ARBA" id="ARBA00022692"/>
    </source>
</evidence>
<dbReference type="RefSeq" id="WP_378377645.1">
    <property type="nucleotide sequence ID" value="NZ_JBHMAS010000153.1"/>
</dbReference>
<dbReference type="Proteomes" id="UP001589587">
    <property type="component" value="Unassembled WGS sequence"/>
</dbReference>
<feature type="transmembrane region" description="Helical" evidence="7">
    <location>
        <begin position="219"/>
        <end position="239"/>
    </location>
</feature>
<feature type="transmembrane region" description="Helical" evidence="7">
    <location>
        <begin position="147"/>
        <end position="169"/>
    </location>
</feature>
<evidence type="ECO:0000256" key="3">
    <source>
        <dbReference type="ARBA" id="ARBA00022679"/>
    </source>
</evidence>
<gene>
    <name evidence="8" type="ORF">ACFFQ6_38235</name>
</gene>
<evidence type="ECO:0000256" key="7">
    <source>
        <dbReference type="SAM" id="Phobius"/>
    </source>
</evidence>
<dbReference type="PANTHER" id="PTHR30589">
    <property type="entry name" value="PROLIPOPROTEIN DIACYLGLYCERYL TRANSFERASE"/>
    <property type="match status" value="1"/>
</dbReference>
<feature type="transmembrane region" description="Helical" evidence="7">
    <location>
        <begin position="320"/>
        <end position="340"/>
    </location>
</feature>
<evidence type="ECO:0000256" key="2">
    <source>
        <dbReference type="ARBA" id="ARBA00022475"/>
    </source>
</evidence>
<sequence>GCAEAFTQIEPQGLAATYWGEPPEVTSDLSILFRGARNSPGSEPEHFERVTHVNGVPAGGRFAVTARIRGIASGSWTVSAERIETPDDTTGQFDIAAPQTATARTTAAPLVHGPGVRLWTWPLLVGLGAVFAIVMQALLLTRMNENATAAVLISILGCLLGYVGAKLWYLALHRQSLRNFVTAGACIQGFLVVSLGVLVLGGAAFGLGVGLLLDMTTPGLFLGIAIGRPGCFLTGCCSGRPTVSRWGMWASDRTLAVRRIPVQLIEAFAGLLIGLAALGFVLYGTETPYDGAVFVVAAAIYTWVRQLLFPYRADPHTRRGRLLTSTACGIVIVATILLGAV</sequence>
<keyword evidence="6 7" id="KW-0472">Membrane</keyword>
<evidence type="ECO:0000256" key="1">
    <source>
        <dbReference type="ARBA" id="ARBA00007150"/>
    </source>
</evidence>
<keyword evidence="8" id="KW-0328">Glycosyltransferase</keyword>
<dbReference type="InterPro" id="IPR001640">
    <property type="entry name" value="Lgt"/>
</dbReference>
<dbReference type="GO" id="GO:0016757">
    <property type="term" value="F:glycosyltransferase activity"/>
    <property type="evidence" value="ECO:0007669"/>
    <property type="project" value="UniProtKB-KW"/>
</dbReference>
<feature type="transmembrane region" description="Helical" evidence="7">
    <location>
        <begin position="289"/>
        <end position="308"/>
    </location>
</feature>
<name>A0ABV5XST3_9NOCA</name>
<keyword evidence="3 8" id="KW-0808">Transferase</keyword>
<organism evidence="8 9">
    <name type="scientific">Rhodococcus baikonurensis</name>
    <dbReference type="NCBI Taxonomy" id="172041"/>
    <lineage>
        <taxon>Bacteria</taxon>
        <taxon>Bacillati</taxon>
        <taxon>Actinomycetota</taxon>
        <taxon>Actinomycetes</taxon>
        <taxon>Mycobacteriales</taxon>
        <taxon>Nocardiaceae</taxon>
        <taxon>Rhodococcus</taxon>
        <taxon>Rhodococcus erythropolis group</taxon>
    </lineage>
</organism>
<proteinExistence type="inferred from homology"/>
<keyword evidence="4 7" id="KW-0812">Transmembrane</keyword>
<feature type="transmembrane region" description="Helical" evidence="7">
    <location>
        <begin position="118"/>
        <end position="141"/>
    </location>
</feature>
<evidence type="ECO:0000256" key="6">
    <source>
        <dbReference type="ARBA" id="ARBA00023136"/>
    </source>
</evidence>
<reference evidence="8 9" key="1">
    <citation type="submission" date="2024-09" db="EMBL/GenBank/DDBJ databases">
        <authorList>
            <person name="Sun Q."/>
            <person name="Mori K."/>
        </authorList>
    </citation>
    <scope>NUCLEOTIDE SEQUENCE [LARGE SCALE GENOMIC DNA]</scope>
    <source>
        <strain evidence="8 9">JCM 11411</strain>
    </source>
</reference>
<dbReference type="EC" id="2.4.99.-" evidence="8"/>
<evidence type="ECO:0000256" key="5">
    <source>
        <dbReference type="ARBA" id="ARBA00022989"/>
    </source>
</evidence>
<feature type="transmembrane region" description="Helical" evidence="7">
    <location>
        <begin position="260"/>
        <end position="283"/>
    </location>
</feature>